<dbReference type="AlphaFoldDB" id="A0A812Z444"/>
<sequence>MRLSMKRIGVLAKKPRTKMLPPLNKAADEQQHVFLPLPDYGARIEKLFEGGHSVVFIRSSVATGKTTLAEHLARQFDKYVMVAFTGAGEEAAWQLGTVEAIEKATSRTINKDDLAFRNALKLAANESLTLVYDEAHTLFSSPMLCAALFKSSEHCRPRVLLFSASGDASTASKLNVATPVEITQKFMWTPPLSYTKELETQLKEAGVRLDQKSIEFFMQFCGGHRGIFMAAMHWVSLQQKGKKEVIWGFAETVRLVRNSYANGDWNKADGILSHAKKSRAIHVNGRYESLDAIPEEFIHLLCSGSCMIKDATNRTDLCIHGFILPKHEEAHELQDVNWSDYSTKYKVSNPLMASYYRQVLKQERALQVAFTEDKPQHSADLLLRALPYLLFSKVVSFAGDRPELAKDGLPVEAHYNQAIISVLTEIGYKALSPQSSKQGHGKPDLVVNISEETFVMEGAKIGIDRHLELFKKLENYKNAKHKGLYIIGNDNVKMEKTVRETEGGEVQIIGLVPNIAHTAYTVHVKSKGIERINTFTVDCDLVARRLVLKDDGKPELYSVQSLKSVNLSPSAQSSTTSELVVWVRQLAWKDGVVCACSVSPVVEFLAGLGVGPGARDVGEGLGSGLLECFRSAVRGWEFRHRSPRRMGRSPPS</sequence>
<dbReference type="OrthoDB" id="425861at2759"/>
<dbReference type="EMBL" id="CAJNJA010045448">
    <property type="protein sequence ID" value="CAE7809697.1"/>
    <property type="molecule type" value="Genomic_DNA"/>
</dbReference>
<dbReference type="Proteomes" id="UP000601435">
    <property type="component" value="Unassembled WGS sequence"/>
</dbReference>
<gene>
    <name evidence="1" type="ORF">SNEC2469_LOCUS23968</name>
</gene>
<name>A0A812Z444_9DINO</name>
<proteinExistence type="predicted"/>
<accession>A0A812Z444</accession>
<protein>
    <submittedName>
        <fullName evidence="1">Uncharacterized protein</fullName>
    </submittedName>
</protein>
<comment type="caution">
    <text evidence="1">The sequence shown here is derived from an EMBL/GenBank/DDBJ whole genome shotgun (WGS) entry which is preliminary data.</text>
</comment>
<keyword evidence="2" id="KW-1185">Reference proteome</keyword>
<reference evidence="1" key="1">
    <citation type="submission" date="2021-02" db="EMBL/GenBank/DDBJ databases">
        <authorList>
            <person name="Dougan E. K."/>
            <person name="Rhodes N."/>
            <person name="Thang M."/>
            <person name="Chan C."/>
        </authorList>
    </citation>
    <scope>NUCLEOTIDE SEQUENCE</scope>
</reference>
<organism evidence="1 2">
    <name type="scientific">Symbiodinium necroappetens</name>
    <dbReference type="NCBI Taxonomy" id="1628268"/>
    <lineage>
        <taxon>Eukaryota</taxon>
        <taxon>Sar</taxon>
        <taxon>Alveolata</taxon>
        <taxon>Dinophyceae</taxon>
        <taxon>Suessiales</taxon>
        <taxon>Symbiodiniaceae</taxon>
        <taxon>Symbiodinium</taxon>
    </lineage>
</organism>
<evidence type="ECO:0000313" key="1">
    <source>
        <dbReference type="EMBL" id="CAE7809697.1"/>
    </source>
</evidence>
<evidence type="ECO:0000313" key="2">
    <source>
        <dbReference type="Proteomes" id="UP000601435"/>
    </source>
</evidence>